<feature type="transmembrane region" description="Helical" evidence="1">
    <location>
        <begin position="302"/>
        <end position="331"/>
    </location>
</feature>
<dbReference type="InterPro" id="IPR019733">
    <property type="entry name" value="Uncharacterised_YhfT"/>
</dbReference>
<dbReference type="EMBL" id="JAKNID010000052">
    <property type="protein sequence ID" value="MCG4565781.1"/>
    <property type="molecule type" value="Genomic_DNA"/>
</dbReference>
<gene>
    <name evidence="2" type="ORF">L0P62_10000</name>
</gene>
<organism evidence="2 3">
    <name type="scientific">Anaerosalibacter bizertensis</name>
    <dbReference type="NCBI Taxonomy" id="932217"/>
    <lineage>
        <taxon>Bacteria</taxon>
        <taxon>Bacillati</taxon>
        <taxon>Bacillota</taxon>
        <taxon>Tissierellia</taxon>
        <taxon>Tissierellales</taxon>
        <taxon>Sporanaerobacteraceae</taxon>
        <taxon>Anaerosalibacter</taxon>
    </lineage>
</organism>
<protein>
    <submittedName>
        <fullName evidence="2">YhfT family protein</fullName>
    </submittedName>
</protein>
<feature type="transmembrane region" description="Helical" evidence="1">
    <location>
        <begin position="192"/>
        <end position="210"/>
    </location>
</feature>
<keyword evidence="1" id="KW-0812">Transmembrane</keyword>
<feature type="transmembrane region" description="Helical" evidence="1">
    <location>
        <begin position="401"/>
        <end position="425"/>
    </location>
</feature>
<reference evidence="2" key="1">
    <citation type="submission" date="2022-01" db="EMBL/GenBank/DDBJ databases">
        <title>Collection of gut derived symbiotic bacterial strains cultured from healthy donors.</title>
        <authorList>
            <person name="Lin H."/>
            <person name="Kohout C."/>
            <person name="Waligurski E."/>
            <person name="Pamer E.G."/>
        </authorList>
    </citation>
    <scope>NUCLEOTIDE SEQUENCE</scope>
    <source>
        <strain evidence="2">MSK.14.39</strain>
    </source>
</reference>
<dbReference type="AlphaFoldDB" id="A0A9Q4ADT6"/>
<dbReference type="RefSeq" id="WP_226808291.1">
    <property type="nucleotide sequence ID" value="NZ_JAJBNW010000044.1"/>
</dbReference>
<evidence type="ECO:0000313" key="2">
    <source>
        <dbReference type="EMBL" id="MCG4565781.1"/>
    </source>
</evidence>
<feature type="transmembrane region" description="Helical" evidence="1">
    <location>
        <begin position="94"/>
        <end position="113"/>
    </location>
</feature>
<proteinExistence type="predicted"/>
<keyword evidence="3" id="KW-1185">Reference proteome</keyword>
<accession>A0A9Q4ADT6</accession>
<keyword evidence="1" id="KW-1133">Transmembrane helix</keyword>
<feature type="transmembrane region" description="Helical" evidence="1">
    <location>
        <begin position="133"/>
        <end position="151"/>
    </location>
</feature>
<feature type="transmembrane region" description="Helical" evidence="1">
    <location>
        <begin position="158"/>
        <end position="180"/>
    </location>
</feature>
<dbReference type="Pfam" id="PF10797">
    <property type="entry name" value="YhfT"/>
    <property type="match status" value="1"/>
</dbReference>
<feature type="transmembrane region" description="Helical" evidence="1">
    <location>
        <begin position="46"/>
        <end position="73"/>
    </location>
</feature>
<sequence length="427" mass="44123">MKTLMIAIIGGLAAILSNKGIAVFNDGLRPIMPEYLEGRMNRKELAATAFAMGFGLVIGFGIPFSLTTSIILIHSIFLGTDIIGTFCPDNKKGTIAAGIIGALYGIGLVTGLEGIVKAFEKLPVNFMESLGDVGAPIVVSFAVFPALATAYQYGAKKGLLNLVISLIARQIAIIISPIAIGSGEMSLNPEGMALVVGMIILMIYATRGKASEEDIVDLASVFGERVERIKGNIVVLMIMGGLVAAATSLNYISGDPISLNLASEGQITDAGFAALARGIGFIPLIVSTGIATGVYGPAGMTFVFAIGLFVKNPILSFIIGAAIIGLEIILLGKLGHSMDKYPGIREAGDNIRNAMSKLLEVALLVGGMNAANAIAPGMGFFIVAGLYILNEIAGKPVVSMAVGPISAILVGILANLLSLIGLFNIPA</sequence>
<evidence type="ECO:0000313" key="3">
    <source>
        <dbReference type="Proteomes" id="UP001108123"/>
    </source>
</evidence>
<feature type="transmembrane region" description="Helical" evidence="1">
    <location>
        <begin position="272"/>
        <end position="295"/>
    </location>
</feature>
<evidence type="ECO:0000256" key="1">
    <source>
        <dbReference type="SAM" id="Phobius"/>
    </source>
</evidence>
<name>A0A9Q4ADT6_9FIRM</name>
<feature type="transmembrane region" description="Helical" evidence="1">
    <location>
        <begin position="231"/>
        <end position="252"/>
    </location>
</feature>
<comment type="caution">
    <text evidence="2">The sequence shown here is derived from an EMBL/GenBank/DDBJ whole genome shotgun (WGS) entry which is preliminary data.</text>
</comment>
<feature type="transmembrane region" description="Helical" evidence="1">
    <location>
        <begin position="361"/>
        <end position="389"/>
    </location>
</feature>
<dbReference type="Proteomes" id="UP001108123">
    <property type="component" value="Unassembled WGS sequence"/>
</dbReference>
<keyword evidence="1" id="KW-0472">Membrane</keyword>